<keyword evidence="1 2" id="KW-0238">DNA-binding</keyword>
<evidence type="ECO:0000256" key="1">
    <source>
        <dbReference type="ARBA" id="ARBA00023125"/>
    </source>
</evidence>
<dbReference type="PANTHER" id="PTHR30055">
    <property type="entry name" value="HTH-TYPE TRANSCRIPTIONAL REGULATOR RUTR"/>
    <property type="match status" value="1"/>
</dbReference>
<dbReference type="Pfam" id="PF00440">
    <property type="entry name" value="TetR_N"/>
    <property type="match status" value="1"/>
</dbReference>
<comment type="caution">
    <text evidence="4">The sequence shown here is derived from an EMBL/GenBank/DDBJ whole genome shotgun (WGS) entry which is preliminary data.</text>
</comment>
<dbReference type="InterPro" id="IPR009057">
    <property type="entry name" value="Homeodomain-like_sf"/>
</dbReference>
<evidence type="ECO:0000313" key="4">
    <source>
        <dbReference type="EMBL" id="MDR7328929.1"/>
    </source>
</evidence>
<keyword evidence="5" id="KW-1185">Reference proteome</keyword>
<dbReference type="RefSeq" id="WP_290197917.1">
    <property type="nucleotide sequence ID" value="NZ_CP047654.1"/>
</dbReference>
<dbReference type="InterPro" id="IPR050109">
    <property type="entry name" value="HTH-type_TetR-like_transc_reg"/>
</dbReference>
<accession>A0ABU1ZVH1</accession>
<evidence type="ECO:0000313" key="5">
    <source>
        <dbReference type="Proteomes" id="UP001180840"/>
    </source>
</evidence>
<name>A0ABU1ZVH1_9CORY</name>
<dbReference type="Proteomes" id="UP001180840">
    <property type="component" value="Unassembled WGS sequence"/>
</dbReference>
<feature type="DNA-binding region" description="H-T-H motif" evidence="2">
    <location>
        <begin position="33"/>
        <end position="52"/>
    </location>
</feature>
<dbReference type="InterPro" id="IPR001647">
    <property type="entry name" value="HTH_TetR"/>
</dbReference>
<protein>
    <submittedName>
        <fullName evidence="4">AcrR family transcriptional regulator</fullName>
    </submittedName>
</protein>
<organism evidence="4 5">
    <name type="scientific">Corynebacterium guangdongense</name>
    <dbReference type="NCBI Taxonomy" id="1783348"/>
    <lineage>
        <taxon>Bacteria</taxon>
        <taxon>Bacillati</taxon>
        <taxon>Actinomycetota</taxon>
        <taxon>Actinomycetes</taxon>
        <taxon>Mycobacteriales</taxon>
        <taxon>Corynebacteriaceae</taxon>
        <taxon>Corynebacterium</taxon>
    </lineage>
</organism>
<sequence length="196" mass="21600">MNTRRRLSTAERRHDILTAAREHFRRSPFAEVSVPAIADDAGSSQSLIYHYFRSKPGLHTATVAHALESQHRRRAEALAALEDGQPLHYRVETLFLAHLDAIAEEPLLLPGATEPESTLLVRREAETAFAQELSDLIGVGDATARHRWAVTGIIGFLHRAAGLWSRDGFPADQRRPLIEATLGAMEGALGDWRVGG</sequence>
<feature type="domain" description="HTH tetR-type" evidence="3">
    <location>
        <begin position="10"/>
        <end position="70"/>
    </location>
</feature>
<reference evidence="4" key="1">
    <citation type="submission" date="2023-07" db="EMBL/GenBank/DDBJ databases">
        <title>Sequencing the genomes of 1000 actinobacteria strains.</title>
        <authorList>
            <person name="Klenk H.-P."/>
        </authorList>
    </citation>
    <scope>NUCLEOTIDE SEQUENCE</scope>
    <source>
        <strain evidence="4">DSM 107476</strain>
    </source>
</reference>
<evidence type="ECO:0000259" key="3">
    <source>
        <dbReference type="PROSITE" id="PS50977"/>
    </source>
</evidence>
<gene>
    <name evidence="4" type="ORF">J2S39_000605</name>
</gene>
<evidence type="ECO:0000256" key="2">
    <source>
        <dbReference type="PROSITE-ProRule" id="PRU00335"/>
    </source>
</evidence>
<dbReference type="PROSITE" id="PS50977">
    <property type="entry name" value="HTH_TETR_2"/>
    <property type="match status" value="1"/>
</dbReference>
<proteinExistence type="predicted"/>
<dbReference type="EMBL" id="JAVDXZ010000001">
    <property type="protein sequence ID" value="MDR7328929.1"/>
    <property type="molecule type" value="Genomic_DNA"/>
</dbReference>
<dbReference type="Gene3D" id="1.10.357.10">
    <property type="entry name" value="Tetracycline Repressor, domain 2"/>
    <property type="match status" value="1"/>
</dbReference>
<dbReference type="PANTHER" id="PTHR30055:SF174">
    <property type="entry name" value="TRANSCRIPTIONAL REGULATORY PROTEIN (PROBABLY TETR-FAMILY)-RELATED"/>
    <property type="match status" value="1"/>
</dbReference>
<dbReference type="SUPFAM" id="SSF46689">
    <property type="entry name" value="Homeodomain-like"/>
    <property type="match status" value="1"/>
</dbReference>